<keyword evidence="3" id="KW-1185">Reference proteome</keyword>
<accession>A0A2G1VT44</accession>
<evidence type="ECO:0000313" key="3">
    <source>
        <dbReference type="Proteomes" id="UP000229433"/>
    </source>
</evidence>
<evidence type="ECO:0000313" key="2">
    <source>
        <dbReference type="EMBL" id="PHQ29936.1"/>
    </source>
</evidence>
<comment type="caution">
    <text evidence="2">The sequence shown here is derived from an EMBL/GenBank/DDBJ whole genome shotgun (WGS) entry which is preliminary data.</text>
</comment>
<dbReference type="InterPro" id="IPR019052">
    <property type="entry name" value="DUF2383"/>
</dbReference>
<protein>
    <recommendedName>
        <fullName evidence="1">DUF2383 domain-containing protein</fullName>
    </recommendedName>
</protein>
<sequence length="148" mass="16931">MKYTEKISNKLNELLTKNYDAEAGYKLASENVKNNTLKEYFNARAKERYDFGHQLKNEIKVYGESPDKGTSLAGDAHRVWMNVKSTLSSDSEEAILEETIRGEKMAIEEYNNILEEPNLPPTTESILKVQRDHIKSALEEVKAFEIMA</sequence>
<dbReference type="InterPro" id="IPR011971">
    <property type="entry name" value="CHP02284"/>
</dbReference>
<dbReference type="RefSeq" id="WP_099645777.1">
    <property type="nucleotide sequence ID" value="NZ_KZ319289.1"/>
</dbReference>
<dbReference type="OrthoDB" id="282393at2"/>
<feature type="domain" description="DUF2383" evidence="1">
    <location>
        <begin position="7"/>
        <end position="116"/>
    </location>
</feature>
<dbReference type="Gene3D" id="1.20.1260.10">
    <property type="match status" value="1"/>
</dbReference>
<name>A0A2G1VT44_9FLAO</name>
<dbReference type="SUPFAM" id="SSF47240">
    <property type="entry name" value="Ferritin-like"/>
    <property type="match status" value="1"/>
</dbReference>
<dbReference type="Proteomes" id="UP000229433">
    <property type="component" value="Unassembled WGS sequence"/>
</dbReference>
<dbReference type="InterPro" id="IPR009078">
    <property type="entry name" value="Ferritin-like_SF"/>
</dbReference>
<proteinExistence type="predicted"/>
<organism evidence="2 3">
    <name type="scientific">Leeuwenhoekiella nanhaiensis</name>
    <dbReference type="NCBI Taxonomy" id="1655491"/>
    <lineage>
        <taxon>Bacteria</taxon>
        <taxon>Pseudomonadati</taxon>
        <taxon>Bacteroidota</taxon>
        <taxon>Flavobacteriia</taxon>
        <taxon>Flavobacteriales</taxon>
        <taxon>Flavobacteriaceae</taxon>
        <taxon>Leeuwenhoekiella</taxon>
    </lineage>
</organism>
<dbReference type="Pfam" id="PF09537">
    <property type="entry name" value="DUF2383"/>
    <property type="match status" value="1"/>
</dbReference>
<dbReference type="PIRSF" id="PIRSF029477">
    <property type="entry name" value="UCP029477"/>
    <property type="match status" value="1"/>
</dbReference>
<reference evidence="2 3" key="1">
    <citation type="submission" date="2017-08" db="EMBL/GenBank/DDBJ databases">
        <title>The whole genome shortgun sequences of strain Leeuwenhoekiella nanhaiensis G18 from the South China Sea.</title>
        <authorList>
            <person name="Liu Q."/>
        </authorList>
    </citation>
    <scope>NUCLEOTIDE SEQUENCE [LARGE SCALE GENOMIC DNA]</scope>
    <source>
        <strain evidence="2 3">G18</strain>
    </source>
</reference>
<evidence type="ECO:0000259" key="1">
    <source>
        <dbReference type="Pfam" id="PF09537"/>
    </source>
</evidence>
<gene>
    <name evidence="2" type="ORF">CJ305_08180</name>
</gene>
<dbReference type="InterPro" id="IPR012347">
    <property type="entry name" value="Ferritin-like"/>
</dbReference>
<dbReference type="AlphaFoldDB" id="A0A2G1VT44"/>
<dbReference type="NCBIfam" id="TIGR02284">
    <property type="entry name" value="PA2169 family four-helix-bundle protein"/>
    <property type="match status" value="1"/>
</dbReference>
<dbReference type="InterPro" id="IPR016920">
    <property type="entry name" value="UCP029477"/>
</dbReference>
<dbReference type="EMBL" id="NQXA01000003">
    <property type="protein sequence ID" value="PHQ29936.1"/>
    <property type="molecule type" value="Genomic_DNA"/>
</dbReference>